<name>A0ABM2ZHX8_GOSHI</name>
<dbReference type="Gene3D" id="3.10.10.10">
    <property type="entry name" value="HIV Type 1 Reverse Transcriptase, subunit A, domain 1"/>
    <property type="match status" value="1"/>
</dbReference>
<evidence type="ECO:0008006" key="3">
    <source>
        <dbReference type="Google" id="ProtNLM"/>
    </source>
</evidence>
<organism evidence="1 2">
    <name type="scientific">Gossypium hirsutum</name>
    <name type="common">Upland cotton</name>
    <name type="synonym">Gossypium mexicanum</name>
    <dbReference type="NCBI Taxonomy" id="3635"/>
    <lineage>
        <taxon>Eukaryota</taxon>
        <taxon>Viridiplantae</taxon>
        <taxon>Streptophyta</taxon>
        <taxon>Embryophyta</taxon>
        <taxon>Tracheophyta</taxon>
        <taxon>Spermatophyta</taxon>
        <taxon>Magnoliopsida</taxon>
        <taxon>eudicotyledons</taxon>
        <taxon>Gunneridae</taxon>
        <taxon>Pentapetalae</taxon>
        <taxon>rosids</taxon>
        <taxon>malvids</taxon>
        <taxon>Malvales</taxon>
        <taxon>Malvaceae</taxon>
        <taxon>Malvoideae</taxon>
        <taxon>Gossypium</taxon>
    </lineage>
</organism>
<dbReference type="PANTHER" id="PTHR15503">
    <property type="entry name" value="LDOC1 RELATED"/>
    <property type="match status" value="1"/>
</dbReference>
<protein>
    <recommendedName>
        <fullName evidence="3">DNA/RNA polymerases superfamily protein</fullName>
    </recommendedName>
</protein>
<keyword evidence="1" id="KW-1185">Reference proteome</keyword>
<sequence length="238" mass="26668">MATSNQGQRALGQDTNRIDARQPALVYIVRGHEDRDASNAIVGFSHSYVACAITDKLGIWVEKIANDVTVVSPLGQSVIVSLDYAIKRVTMKMTEGNEIIMVGERRNYLSNMISAILAEKLVQKGCEAYLAYVLDFSARSVTVESIRTVREFLDVFPKELPRLPLNREVGFEIKLLLRTTPVSIALYHMTPKELKELKVQLQELLDCGFIKPNVSPYGASVLFVKNKDGSLRLCTEYR</sequence>
<dbReference type="PANTHER" id="PTHR15503:SF45">
    <property type="entry name" value="RNA-DIRECTED DNA POLYMERASE HOMOLOG"/>
    <property type="match status" value="1"/>
</dbReference>
<dbReference type="SUPFAM" id="SSF56672">
    <property type="entry name" value="DNA/RNA polymerases"/>
    <property type="match status" value="1"/>
</dbReference>
<dbReference type="Proteomes" id="UP000818029">
    <property type="component" value="Chromosome D01"/>
</dbReference>
<dbReference type="GeneID" id="121213553"/>
<evidence type="ECO:0000313" key="1">
    <source>
        <dbReference type="Proteomes" id="UP000818029"/>
    </source>
</evidence>
<reference evidence="1" key="1">
    <citation type="journal article" date="2020" name="Nat. Genet.">
        <title>Genomic diversifications of five Gossypium allopolyploid species and their impact on cotton improvement.</title>
        <authorList>
            <person name="Chen Z.J."/>
            <person name="Sreedasyam A."/>
            <person name="Ando A."/>
            <person name="Song Q."/>
            <person name="De Santiago L.M."/>
            <person name="Hulse-Kemp A.M."/>
            <person name="Ding M."/>
            <person name="Ye W."/>
            <person name="Kirkbride R.C."/>
            <person name="Jenkins J."/>
            <person name="Plott C."/>
            <person name="Lovell J."/>
            <person name="Lin Y.M."/>
            <person name="Vaughn R."/>
            <person name="Liu B."/>
            <person name="Simpson S."/>
            <person name="Scheffler B.E."/>
            <person name="Wen L."/>
            <person name="Saski C.A."/>
            <person name="Grover C.E."/>
            <person name="Hu G."/>
            <person name="Conover J.L."/>
            <person name="Carlson J.W."/>
            <person name="Shu S."/>
            <person name="Boston L.B."/>
            <person name="Williams M."/>
            <person name="Peterson D.G."/>
            <person name="McGee K."/>
            <person name="Jones D.C."/>
            <person name="Wendel J.F."/>
            <person name="Stelly D.M."/>
            <person name="Grimwood J."/>
            <person name="Schmutz J."/>
        </authorList>
    </citation>
    <scope>NUCLEOTIDE SEQUENCE [LARGE SCALE GENOMIC DNA]</scope>
    <source>
        <strain evidence="1">cv. TM-1</strain>
    </source>
</reference>
<evidence type="ECO:0000313" key="2">
    <source>
        <dbReference type="RefSeq" id="XP_040942279.1"/>
    </source>
</evidence>
<dbReference type="RefSeq" id="XP_040942279.1">
    <property type="nucleotide sequence ID" value="XM_041086345.1"/>
</dbReference>
<reference evidence="2" key="2">
    <citation type="submission" date="2025-08" db="UniProtKB">
        <authorList>
            <consortium name="RefSeq"/>
        </authorList>
    </citation>
    <scope>IDENTIFICATION</scope>
</reference>
<dbReference type="InterPro" id="IPR043502">
    <property type="entry name" value="DNA/RNA_pol_sf"/>
</dbReference>
<gene>
    <name evidence="2" type="primary">LOC121213553</name>
</gene>
<proteinExistence type="predicted"/>
<accession>A0ABM2ZHX8</accession>
<dbReference type="InterPro" id="IPR032567">
    <property type="entry name" value="RTL1-rel"/>
</dbReference>